<dbReference type="PANTHER" id="PTHR10174:SF130">
    <property type="entry name" value="ALPHA-TOCOPHEROL TRANSFER PROTEIN-LIKE"/>
    <property type="match status" value="1"/>
</dbReference>
<accession>A0A8S4PSF2</accession>
<name>A0A8S4PSF2_OWEFU</name>
<dbReference type="SUPFAM" id="SSF46938">
    <property type="entry name" value="CRAL/TRIO N-terminal domain"/>
    <property type="match status" value="1"/>
</dbReference>
<dbReference type="OrthoDB" id="7837562at2759"/>
<proteinExistence type="predicted"/>
<dbReference type="Gene3D" id="1.20.5.1200">
    <property type="entry name" value="Alpha-tocopherol transfer"/>
    <property type="match status" value="1"/>
</dbReference>
<dbReference type="SUPFAM" id="SSF52087">
    <property type="entry name" value="CRAL/TRIO domain"/>
    <property type="match status" value="1"/>
</dbReference>
<dbReference type="InterPro" id="IPR011074">
    <property type="entry name" value="CRAL/TRIO_N_dom"/>
</dbReference>
<protein>
    <recommendedName>
        <fullName evidence="1">CRAL-TRIO domain-containing protein</fullName>
    </recommendedName>
</protein>
<dbReference type="CDD" id="cd00170">
    <property type="entry name" value="SEC14"/>
    <property type="match status" value="1"/>
</dbReference>
<dbReference type="SMART" id="SM01100">
    <property type="entry name" value="CRAL_TRIO_N"/>
    <property type="match status" value="1"/>
</dbReference>
<dbReference type="InterPro" id="IPR036273">
    <property type="entry name" value="CRAL/TRIO_N_dom_sf"/>
</dbReference>
<evidence type="ECO:0000313" key="2">
    <source>
        <dbReference type="EMBL" id="CAH1797075.1"/>
    </source>
</evidence>
<dbReference type="PRINTS" id="PR00180">
    <property type="entry name" value="CRETINALDHBP"/>
</dbReference>
<comment type="caution">
    <text evidence="2">The sequence shown here is derived from an EMBL/GenBank/DDBJ whole genome shotgun (WGS) entry which is preliminary data.</text>
</comment>
<sequence length="369" mass="43539">MRKCHFRDWALSFKPLQRAFVARTENKQLSYTTVREITQMRGCCIEEIQNNIKAIQAMAHVQDKYVCTLDEDTLKKCKDELKEDPRERSACIQTLRDWCIAQPHLNSRLDDGFLLRFLRVGKFSQLRAQELIDNYWSARSADPQWFTMDPQESKMQELLDLGIFISLKGRDSDGRRIYMTNYCQYDPDAHSIDDVMRFSIMIMEYMTSDEYMQIHGCVVIEDAAGLGMKHVKIWTKDIINKMMKVFQDGYPMRLKEIHYVNLGPVFNSIYEIFKYFMKEKLRNRIKLHWNNDSLQKMVSKKVLPTEYGGEAGPIKEHIKAFKEEIVAAREEIMYNQQARFNVDESKRIKVEKEDSGWGLIGAYRKLNIE</sequence>
<dbReference type="SMART" id="SM00516">
    <property type="entry name" value="SEC14"/>
    <property type="match status" value="1"/>
</dbReference>
<dbReference type="PANTHER" id="PTHR10174">
    <property type="entry name" value="ALPHA-TOCOPHEROL TRANSFER PROTEIN-RELATED"/>
    <property type="match status" value="1"/>
</dbReference>
<dbReference type="Proteomes" id="UP000749559">
    <property type="component" value="Unassembled WGS sequence"/>
</dbReference>
<organism evidence="2 3">
    <name type="scientific">Owenia fusiformis</name>
    <name type="common">Polychaete worm</name>
    <dbReference type="NCBI Taxonomy" id="6347"/>
    <lineage>
        <taxon>Eukaryota</taxon>
        <taxon>Metazoa</taxon>
        <taxon>Spiralia</taxon>
        <taxon>Lophotrochozoa</taxon>
        <taxon>Annelida</taxon>
        <taxon>Polychaeta</taxon>
        <taxon>Sedentaria</taxon>
        <taxon>Canalipalpata</taxon>
        <taxon>Sabellida</taxon>
        <taxon>Oweniida</taxon>
        <taxon>Oweniidae</taxon>
        <taxon>Owenia</taxon>
    </lineage>
</organism>
<evidence type="ECO:0000313" key="3">
    <source>
        <dbReference type="Proteomes" id="UP000749559"/>
    </source>
</evidence>
<gene>
    <name evidence="2" type="ORF">OFUS_LOCUS21414</name>
</gene>
<evidence type="ECO:0000259" key="1">
    <source>
        <dbReference type="PROSITE" id="PS50191"/>
    </source>
</evidence>
<dbReference type="GO" id="GO:0016020">
    <property type="term" value="C:membrane"/>
    <property type="evidence" value="ECO:0007669"/>
    <property type="project" value="TreeGrafter"/>
</dbReference>
<feature type="domain" description="CRAL-TRIO" evidence="1">
    <location>
        <begin position="151"/>
        <end position="315"/>
    </location>
</feature>
<dbReference type="PROSITE" id="PS50191">
    <property type="entry name" value="CRAL_TRIO"/>
    <property type="match status" value="1"/>
</dbReference>
<keyword evidence="3" id="KW-1185">Reference proteome</keyword>
<dbReference type="InterPro" id="IPR001251">
    <property type="entry name" value="CRAL-TRIO_dom"/>
</dbReference>
<dbReference type="Pfam" id="PF00650">
    <property type="entry name" value="CRAL_TRIO"/>
    <property type="match status" value="1"/>
</dbReference>
<dbReference type="GO" id="GO:1902936">
    <property type="term" value="F:phosphatidylinositol bisphosphate binding"/>
    <property type="evidence" value="ECO:0007669"/>
    <property type="project" value="TreeGrafter"/>
</dbReference>
<dbReference type="InterPro" id="IPR036865">
    <property type="entry name" value="CRAL-TRIO_dom_sf"/>
</dbReference>
<dbReference type="Gene3D" id="1.10.8.20">
    <property type="entry name" value="N-terminal domain of phosphatidylinositol transfer protein sec14p"/>
    <property type="match status" value="1"/>
</dbReference>
<dbReference type="Gene3D" id="3.40.525.10">
    <property type="entry name" value="CRAL-TRIO lipid binding domain"/>
    <property type="match status" value="1"/>
</dbReference>
<dbReference type="AlphaFoldDB" id="A0A8S4PSF2"/>
<reference evidence="2" key="1">
    <citation type="submission" date="2022-03" db="EMBL/GenBank/DDBJ databases">
        <authorList>
            <person name="Martin C."/>
        </authorList>
    </citation>
    <scope>NUCLEOTIDE SEQUENCE</scope>
</reference>
<dbReference type="EMBL" id="CAIIXF020000010">
    <property type="protein sequence ID" value="CAH1797075.1"/>
    <property type="molecule type" value="Genomic_DNA"/>
</dbReference>